<dbReference type="PROSITE" id="PS50113">
    <property type="entry name" value="PAC"/>
    <property type="match status" value="1"/>
</dbReference>
<dbReference type="InterPro" id="IPR052155">
    <property type="entry name" value="Biofilm_reg_signaling"/>
</dbReference>
<accession>A0A6I4V425</accession>
<dbReference type="SUPFAM" id="SSF55073">
    <property type="entry name" value="Nucleotide cyclase"/>
    <property type="match status" value="1"/>
</dbReference>
<name>A0A6I4V425_9SPHN</name>
<dbReference type="InterPro" id="IPR000700">
    <property type="entry name" value="PAS-assoc_C"/>
</dbReference>
<gene>
    <name evidence="5" type="ORF">GRI43_06690</name>
</gene>
<feature type="transmembrane region" description="Helical" evidence="1">
    <location>
        <begin position="130"/>
        <end position="151"/>
    </location>
</feature>
<feature type="domain" description="GGDEF" evidence="4">
    <location>
        <begin position="405"/>
        <end position="538"/>
    </location>
</feature>
<dbReference type="Gene3D" id="3.20.20.450">
    <property type="entry name" value="EAL domain"/>
    <property type="match status" value="1"/>
</dbReference>
<evidence type="ECO:0000256" key="1">
    <source>
        <dbReference type="SAM" id="Phobius"/>
    </source>
</evidence>
<dbReference type="InterPro" id="IPR001633">
    <property type="entry name" value="EAL_dom"/>
</dbReference>
<keyword evidence="1" id="KW-1133">Transmembrane helix</keyword>
<dbReference type="CDD" id="cd01948">
    <property type="entry name" value="EAL"/>
    <property type="match status" value="1"/>
</dbReference>
<dbReference type="Gene3D" id="3.30.70.270">
    <property type="match status" value="1"/>
</dbReference>
<comment type="caution">
    <text evidence="5">The sequence shown here is derived from an EMBL/GenBank/DDBJ whole genome shotgun (WGS) entry which is preliminary data.</text>
</comment>
<feature type="transmembrane region" description="Helical" evidence="1">
    <location>
        <begin position="65"/>
        <end position="84"/>
    </location>
</feature>
<dbReference type="PANTHER" id="PTHR44757:SF2">
    <property type="entry name" value="BIOFILM ARCHITECTURE MAINTENANCE PROTEIN MBAA"/>
    <property type="match status" value="1"/>
</dbReference>
<dbReference type="InterPro" id="IPR029787">
    <property type="entry name" value="Nucleotide_cyclase"/>
</dbReference>
<reference evidence="5 6" key="1">
    <citation type="submission" date="2019-12" db="EMBL/GenBank/DDBJ databases">
        <title>Genomic-based taxomic classification of the family Erythrobacteraceae.</title>
        <authorList>
            <person name="Xu L."/>
        </authorList>
    </citation>
    <scope>NUCLEOTIDE SEQUENCE [LARGE SCALE GENOMIC DNA]</scope>
    <source>
        <strain evidence="5 6">SW-109</strain>
    </source>
</reference>
<evidence type="ECO:0000313" key="5">
    <source>
        <dbReference type="EMBL" id="MXP47074.1"/>
    </source>
</evidence>
<dbReference type="InterPro" id="IPR035919">
    <property type="entry name" value="EAL_sf"/>
</dbReference>
<feature type="transmembrane region" description="Helical" evidence="1">
    <location>
        <begin position="90"/>
        <end position="109"/>
    </location>
</feature>
<dbReference type="InterPro" id="IPR000014">
    <property type="entry name" value="PAS"/>
</dbReference>
<dbReference type="EMBL" id="WTYP01000001">
    <property type="protein sequence ID" value="MXP47074.1"/>
    <property type="molecule type" value="Genomic_DNA"/>
</dbReference>
<keyword evidence="1" id="KW-0812">Transmembrane</keyword>
<evidence type="ECO:0000313" key="6">
    <source>
        <dbReference type="Proteomes" id="UP000471435"/>
    </source>
</evidence>
<organism evidence="5 6">
    <name type="scientific">Pontixanthobacter luteolus</name>
    <dbReference type="NCBI Taxonomy" id="295089"/>
    <lineage>
        <taxon>Bacteria</taxon>
        <taxon>Pseudomonadati</taxon>
        <taxon>Pseudomonadota</taxon>
        <taxon>Alphaproteobacteria</taxon>
        <taxon>Sphingomonadales</taxon>
        <taxon>Erythrobacteraceae</taxon>
        <taxon>Pontixanthobacter</taxon>
    </lineage>
</organism>
<dbReference type="NCBIfam" id="TIGR00229">
    <property type="entry name" value="sensory_box"/>
    <property type="match status" value="1"/>
</dbReference>
<dbReference type="PROSITE" id="PS50883">
    <property type="entry name" value="EAL"/>
    <property type="match status" value="1"/>
</dbReference>
<feature type="domain" description="PAC" evidence="2">
    <location>
        <begin position="319"/>
        <end position="373"/>
    </location>
</feature>
<sequence length="802" mass="88379">MFARGVFYCPLTFLGYRQRVNKNPSDLPALPARLPALAVVGITSPGQDDWARLRGLQYAKLAKGVLPRMIAHGVAAALVFWIFWASVGPIAIAAWTAALAGVLYYGNRCDQGLADAESRRLTRDEFRKHWVAVVLISLVWCIPIVGFSLLAGPRELLAIWAIACTLSVGSALVVAAAPLGTIIFVTITALAAAITGLILGDYATSAITMFFAGLLCVGTIESARTYLTARIAEAGVAEKSEVVSLLLREFEENQADWLWQVDTNRKVRSISPRFAFALGKPPEEIEGKPFIQLIAGDAWETGHFVPSLHDLAERLKRRENFSNLIVKVTINAEHRWWELSGTPILDEQGTYMGFRGVGSDVTEQRESSEKIAYLARYDTLTGLPNRLMLNEALRDAIRYAEQWRTRCAFLMLDLDRFKAVNDSLGHLVGDQLLAKVSKRLKELMDDNTMCGRLGGDEFAIVIRDASEKGTIENLARKVIARLSQPYDIDNHTLYVGASVGSAVGPRDGNSVEEIMRNSDLALYRAKDEGGGEHFAYEPSLHASAEERRKLEFSLRRALERNEMSLNFQPVVDAHEETIVSFEALLRWNSQEHGFVPPDKFIPLAEDTRLIVPIGTWVLEQACLEATRWPRHVRIAVNVSGEQLIEPEFAASVIRALSQSGLEASRLEIEVTESIFLRDANIARAALEQVIALGCTVALDDFGTGYSSLGYLRKLSFSTIKVDRSFVQGAAQNSAESLAIIRAVVAMADSLEMTTTAEGVENAEEAELIRKLGCTKIQGYYFGRPMPAVEALSLFEDGGRLIA</sequence>
<evidence type="ECO:0000259" key="3">
    <source>
        <dbReference type="PROSITE" id="PS50883"/>
    </source>
</evidence>
<feature type="transmembrane region" description="Helical" evidence="1">
    <location>
        <begin position="157"/>
        <end position="175"/>
    </location>
</feature>
<dbReference type="Gene3D" id="3.30.450.20">
    <property type="entry name" value="PAS domain"/>
    <property type="match status" value="1"/>
</dbReference>
<dbReference type="SMART" id="SM00267">
    <property type="entry name" value="GGDEF"/>
    <property type="match status" value="1"/>
</dbReference>
<dbReference type="SMART" id="SM00052">
    <property type="entry name" value="EAL"/>
    <property type="match status" value="1"/>
</dbReference>
<dbReference type="PANTHER" id="PTHR44757">
    <property type="entry name" value="DIGUANYLATE CYCLASE DGCP"/>
    <property type="match status" value="1"/>
</dbReference>
<keyword evidence="1" id="KW-0472">Membrane</keyword>
<evidence type="ECO:0000259" key="2">
    <source>
        <dbReference type="PROSITE" id="PS50113"/>
    </source>
</evidence>
<dbReference type="OrthoDB" id="9814202at2"/>
<feature type="transmembrane region" description="Helical" evidence="1">
    <location>
        <begin position="182"/>
        <end position="200"/>
    </location>
</feature>
<dbReference type="SUPFAM" id="SSF141868">
    <property type="entry name" value="EAL domain-like"/>
    <property type="match status" value="1"/>
</dbReference>
<feature type="domain" description="EAL" evidence="3">
    <location>
        <begin position="547"/>
        <end position="798"/>
    </location>
</feature>
<dbReference type="InterPro" id="IPR043128">
    <property type="entry name" value="Rev_trsase/Diguanyl_cyclase"/>
</dbReference>
<protein>
    <submittedName>
        <fullName evidence="5">EAL domain-containing protein</fullName>
    </submittedName>
</protein>
<dbReference type="InterPro" id="IPR000160">
    <property type="entry name" value="GGDEF_dom"/>
</dbReference>
<dbReference type="PROSITE" id="PS50887">
    <property type="entry name" value="GGDEF"/>
    <property type="match status" value="1"/>
</dbReference>
<evidence type="ECO:0000259" key="4">
    <source>
        <dbReference type="PROSITE" id="PS50887"/>
    </source>
</evidence>
<keyword evidence="6" id="KW-1185">Reference proteome</keyword>
<dbReference type="CDD" id="cd01949">
    <property type="entry name" value="GGDEF"/>
    <property type="match status" value="1"/>
</dbReference>
<dbReference type="Pfam" id="PF00563">
    <property type="entry name" value="EAL"/>
    <property type="match status" value="1"/>
</dbReference>
<dbReference type="RefSeq" id="WP_160730236.1">
    <property type="nucleotide sequence ID" value="NZ_WTYP01000001.1"/>
</dbReference>
<dbReference type="SUPFAM" id="SSF55785">
    <property type="entry name" value="PYP-like sensor domain (PAS domain)"/>
    <property type="match status" value="1"/>
</dbReference>
<dbReference type="Proteomes" id="UP000471435">
    <property type="component" value="Unassembled WGS sequence"/>
</dbReference>
<dbReference type="AlphaFoldDB" id="A0A6I4V425"/>
<dbReference type="Pfam" id="PF08448">
    <property type="entry name" value="PAS_4"/>
    <property type="match status" value="1"/>
</dbReference>
<dbReference type="Pfam" id="PF00990">
    <property type="entry name" value="GGDEF"/>
    <property type="match status" value="1"/>
</dbReference>
<dbReference type="CDD" id="cd00130">
    <property type="entry name" value="PAS"/>
    <property type="match status" value="1"/>
</dbReference>
<dbReference type="InterPro" id="IPR035965">
    <property type="entry name" value="PAS-like_dom_sf"/>
</dbReference>
<proteinExistence type="predicted"/>
<dbReference type="InterPro" id="IPR013656">
    <property type="entry name" value="PAS_4"/>
</dbReference>
<dbReference type="NCBIfam" id="TIGR00254">
    <property type="entry name" value="GGDEF"/>
    <property type="match status" value="1"/>
</dbReference>